<protein>
    <submittedName>
        <fullName evidence="2">Uncharacterized protein</fullName>
    </submittedName>
</protein>
<organism evidence="2 3">
    <name type="scientific">Dolichospermum compactum NIES-806</name>
    <dbReference type="NCBI Taxonomy" id="1973481"/>
    <lineage>
        <taxon>Bacteria</taxon>
        <taxon>Bacillati</taxon>
        <taxon>Cyanobacteriota</taxon>
        <taxon>Cyanophyceae</taxon>
        <taxon>Nostocales</taxon>
        <taxon>Aphanizomenonaceae</taxon>
        <taxon>Dolichospermum</taxon>
        <taxon>Dolichospermum compactum</taxon>
    </lineage>
</organism>
<dbReference type="AlphaFoldDB" id="A0A1Z4V5V9"/>
<gene>
    <name evidence="2" type="ORF">NIES806_31040</name>
</gene>
<proteinExistence type="predicted"/>
<keyword evidence="3" id="KW-1185">Reference proteome</keyword>
<evidence type="ECO:0000256" key="1">
    <source>
        <dbReference type="SAM" id="MobiDB-lite"/>
    </source>
</evidence>
<dbReference type="KEGG" id="dcm:NIES806_31040"/>
<feature type="compositionally biased region" description="Polar residues" evidence="1">
    <location>
        <begin position="48"/>
        <end position="62"/>
    </location>
</feature>
<accession>A0A1Z4V5V9</accession>
<sequence length="76" mass="8170">MFPESPKPKLLKPLRLLVANDLTPLPCEGMGESNSPLLQGEGLGEKSILNSPQNHPTPTKTAFPQRPTIAEIPALT</sequence>
<reference evidence="2 3" key="1">
    <citation type="submission" date="2017-06" db="EMBL/GenBank/DDBJ databases">
        <title>Genome sequencing of cyanobaciteial culture collection at National Institute for Environmental Studies (NIES).</title>
        <authorList>
            <person name="Hirose Y."/>
            <person name="Shimura Y."/>
            <person name="Fujisawa T."/>
            <person name="Nakamura Y."/>
            <person name="Kawachi M."/>
        </authorList>
    </citation>
    <scope>NUCLEOTIDE SEQUENCE [LARGE SCALE GENOMIC DNA]</scope>
    <source>
        <strain evidence="2 3">NIES-806</strain>
    </source>
</reference>
<evidence type="ECO:0000313" key="2">
    <source>
        <dbReference type="EMBL" id="BAZ86887.1"/>
    </source>
</evidence>
<dbReference type="EMBL" id="AP018316">
    <property type="protein sequence ID" value="BAZ86887.1"/>
    <property type="molecule type" value="Genomic_DNA"/>
</dbReference>
<evidence type="ECO:0000313" key="3">
    <source>
        <dbReference type="Proteomes" id="UP000218702"/>
    </source>
</evidence>
<name>A0A1Z4V5V9_9CYAN</name>
<dbReference type="Proteomes" id="UP000218702">
    <property type="component" value="Chromosome"/>
</dbReference>
<feature type="region of interest" description="Disordered" evidence="1">
    <location>
        <begin position="26"/>
        <end position="76"/>
    </location>
</feature>